<evidence type="ECO:0000313" key="2">
    <source>
        <dbReference type="Proteomes" id="UP001321477"/>
    </source>
</evidence>
<gene>
    <name evidence="1" type="ORF">GCM10025870_08940</name>
</gene>
<keyword evidence="2" id="KW-1185">Reference proteome</keyword>
<dbReference type="Proteomes" id="UP001321477">
    <property type="component" value="Chromosome"/>
</dbReference>
<dbReference type="EMBL" id="AP027734">
    <property type="protein sequence ID" value="BDZ53821.1"/>
    <property type="molecule type" value="Genomic_DNA"/>
</dbReference>
<reference evidence="2" key="1">
    <citation type="journal article" date="2019" name="Int. J. Syst. Evol. Microbiol.">
        <title>The Global Catalogue of Microorganisms (GCM) 10K type strain sequencing project: providing services to taxonomists for standard genome sequencing and annotation.</title>
        <authorList>
            <consortium name="The Broad Institute Genomics Platform"/>
            <consortium name="The Broad Institute Genome Sequencing Center for Infectious Disease"/>
            <person name="Wu L."/>
            <person name="Ma J."/>
        </authorList>
    </citation>
    <scope>NUCLEOTIDE SEQUENCE [LARGE SCALE GENOMIC DNA]</scope>
    <source>
        <strain evidence="2">NBRC 109019</strain>
    </source>
</reference>
<evidence type="ECO:0000313" key="1">
    <source>
        <dbReference type="EMBL" id="BDZ53821.1"/>
    </source>
</evidence>
<organism evidence="1 2">
    <name type="scientific">Agromyces marinus</name>
    <dbReference type="NCBI Taxonomy" id="1389020"/>
    <lineage>
        <taxon>Bacteria</taxon>
        <taxon>Bacillati</taxon>
        <taxon>Actinomycetota</taxon>
        <taxon>Actinomycetes</taxon>
        <taxon>Micrococcales</taxon>
        <taxon>Microbacteriaceae</taxon>
        <taxon>Agromyces</taxon>
    </lineage>
</organism>
<name>A0ABN6YCT0_9MICO</name>
<protein>
    <submittedName>
        <fullName evidence="1">Uncharacterized protein</fullName>
    </submittedName>
</protein>
<proteinExistence type="predicted"/>
<accession>A0ABN6YCT0</accession>
<sequence>MHDHARGPITALAITAVIATWAVGHQVVASAVHADLWPAWSAADSRYDEAAADYDATAERGESAIRRGEALAEAASGDLVDPADLALLSEELEHARARLADEPASPGIAGLGDPDGFAPAWERYADAWRIVGLVPSRTVAAESLDVATHRVAEGNLAIADASEALVAGTEALATAALEDNPAATHRTRVAVQQAIDDLRHSPTISSGSADPFADLATAVAAMRSSQASEAARRADHPERARIEDFAESIANGVPFDVEWADEAGGYSSSEYYAGTAEFFPDGAGWGLITLTYSIEDAYSWDENAEAVVVHEVGHIQVLREECAPIFSGSVFSSDHEMWATAWAISMGYDIPGSGIEAYGRPSDAQIDAAAGCR</sequence>
<dbReference type="RefSeq" id="WP_234661182.1">
    <property type="nucleotide sequence ID" value="NZ_AP027734.1"/>
</dbReference>